<dbReference type="GeneID" id="98180819"/>
<keyword evidence="3" id="KW-1185">Reference proteome</keyword>
<gene>
    <name evidence="2" type="ORF">MFIFM68171_10077</name>
</gene>
<reference evidence="2 3" key="1">
    <citation type="submission" date="2024-09" db="EMBL/GenBank/DDBJ databases">
        <title>Itraconazole resistance in Madurella fahalii resulting from another homologue of gene encoding cytochrome P450 14-alpha sterol demethylase (CYP51).</title>
        <authorList>
            <person name="Yoshioka I."/>
            <person name="Fahal A.H."/>
            <person name="Kaneko S."/>
            <person name="Yaguchi T."/>
        </authorList>
    </citation>
    <scope>NUCLEOTIDE SEQUENCE [LARGE SCALE GENOMIC DNA]</scope>
    <source>
        <strain evidence="2 3">IFM 68171</strain>
    </source>
</reference>
<evidence type="ECO:0000256" key="1">
    <source>
        <dbReference type="SAM" id="MobiDB-lite"/>
    </source>
</evidence>
<dbReference type="Proteomes" id="UP001628179">
    <property type="component" value="Unassembled WGS sequence"/>
</dbReference>
<dbReference type="EMBL" id="BAAFSV010000006">
    <property type="protein sequence ID" value="GAB1319867.1"/>
    <property type="molecule type" value="Genomic_DNA"/>
</dbReference>
<dbReference type="RefSeq" id="XP_070921597.1">
    <property type="nucleotide sequence ID" value="XM_071065496.1"/>
</dbReference>
<evidence type="ECO:0000313" key="2">
    <source>
        <dbReference type="EMBL" id="GAB1319867.1"/>
    </source>
</evidence>
<comment type="caution">
    <text evidence="2">The sequence shown here is derived from an EMBL/GenBank/DDBJ whole genome shotgun (WGS) entry which is preliminary data.</text>
</comment>
<accession>A0ABQ0GQ58</accession>
<feature type="compositionally biased region" description="Polar residues" evidence="1">
    <location>
        <begin position="126"/>
        <end position="138"/>
    </location>
</feature>
<name>A0ABQ0GQ58_9PEZI</name>
<feature type="region of interest" description="Disordered" evidence="1">
    <location>
        <begin position="1"/>
        <end position="45"/>
    </location>
</feature>
<feature type="compositionally biased region" description="Basic and acidic residues" evidence="1">
    <location>
        <begin position="144"/>
        <end position="157"/>
    </location>
</feature>
<feature type="region of interest" description="Disordered" evidence="1">
    <location>
        <begin position="122"/>
        <end position="173"/>
    </location>
</feature>
<organism evidence="2 3">
    <name type="scientific">Madurella fahalii</name>
    <dbReference type="NCBI Taxonomy" id="1157608"/>
    <lineage>
        <taxon>Eukaryota</taxon>
        <taxon>Fungi</taxon>
        <taxon>Dikarya</taxon>
        <taxon>Ascomycota</taxon>
        <taxon>Pezizomycotina</taxon>
        <taxon>Sordariomycetes</taxon>
        <taxon>Sordariomycetidae</taxon>
        <taxon>Sordariales</taxon>
        <taxon>Sordariales incertae sedis</taxon>
        <taxon>Madurella</taxon>
    </lineage>
</organism>
<protein>
    <submittedName>
        <fullName evidence="2">Uncharacterized protein</fullName>
    </submittedName>
</protein>
<evidence type="ECO:0000313" key="3">
    <source>
        <dbReference type="Proteomes" id="UP001628179"/>
    </source>
</evidence>
<feature type="region of interest" description="Disordered" evidence="1">
    <location>
        <begin position="75"/>
        <end position="109"/>
    </location>
</feature>
<proteinExistence type="predicted"/>
<sequence>MGLALYDPTSFNDLTSGAFPRGSGPTTEFASDNARRRNPPNTPRRYRLRDTRLHTRKHLTYAQFQRAVYSDLSAPARSTHHTKGSWVDDADEGRALARSGTPLPSDRDQCCRGHRCSACREARPTTAWSDESDSGSSTCRRRPPSLERQDAFRDAKTSKRRRASQSLKPGPASLVAATAAREVEAEAREIDELYRMGLLYDDEYERGEAFSLARIEREEPVYSVRVRPAKRGRTAPVSRDWELDDVSLAVDLAFPAFAEDKALATWLISASPIEDQSGPTQFDTRGVSVEEPAHDTRWLKVIYELDDDAATDQSAAAENDIERVSEVSSSCYLRDEEGDGELAWALLDGCNVVNDTAPATAQKAVVEEMDEEDAVDPWVVLGHDGS</sequence>